<dbReference type="EMBL" id="CP036434">
    <property type="protein sequence ID" value="QDV05946.1"/>
    <property type="molecule type" value="Genomic_DNA"/>
</dbReference>
<proteinExistence type="predicted"/>
<organism evidence="3 4">
    <name type="scientific">Saltatorellus ferox</name>
    <dbReference type="NCBI Taxonomy" id="2528018"/>
    <lineage>
        <taxon>Bacteria</taxon>
        <taxon>Pseudomonadati</taxon>
        <taxon>Planctomycetota</taxon>
        <taxon>Planctomycetia</taxon>
        <taxon>Planctomycetia incertae sedis</taxon>
        <taxon>Saltatorellus</taxon>
    </lineage>
</organism>
<feature type="region of interest" description="Disordered" evidence="1">
    <location>
        <begin position="431"/>
        <end position="463"/>
    </location>
</feature>
<evidence type="ECO:0000313" key="4">
    <source>
        <dbReference type="Proteomes" id="UP000320390"/>
    </source>
</evidence>
<dbReference type="AlphaFoldDB" id="A0A518EPD9"/>
<evidence type="ECO:0000313" key="3">
    <source>
        <dbReference type="EMBL" id="QDV05946.1"/>
    </source>
</evidence>
<feature type="domain" description="Mandelate racemase/muconate lactonizing enzyme C-terminal" evidence="2">
    <location>
        <begin position="190"/>
        <end position="301"/>
    </location>
</feature>
<accession>A0A518EPD9</accession>
<dbReference type="SUPFAM" id="SSF51604">
    <property type="entry name" value="Enolase C-terminal domain-like"/>
    <property type="match status" value="1"/>
</dbReference>
<evidence type="ECO:0000259" key="2">
    <source>
        <dbReference type="SMART" id="SM00922"/>
    </source>
</evidence>
<dbReference type="InterPro" id="IPR036849">
    <property type="entry name" value="Enolase-like_C_sf"/>
</dbReference>
<feature type="compositionally biased region" description="Basic and acidic residues" evidence="1">
    <location>
        <begin position="431"/>
        <end position="441"/>
    </location>
</feature>
<gene>
    <name evidence="3" type="ORF">Poly30_14490</name>
</gene>
<reference evidence="3 4" key="1">
    <citation type="submission" date="2019-02" db="EMBL/GenBank/DDBJ databases">
        <title>Deep-cultivation of Planctomycetes and their phenomic and genomic characterization uncovers novel biology.</title>
        <authorList>
            <person name="Wiegand S."/>
            <person name="Jogler M."/>
            <person name="Boedeker C."/>
            <person name="Pinto D."/>
            <person name="Vollmers J."/>
            <person name="Rivas-Marin E."/>
            <person name="Kohn T."/>
            <person name="Peeters S.H."/>
            <person name="Heuer A."/>
            <person name="Rast P."/>
            <person name="Oberbeckmann S."/>
            <person name="Bunk B."/>
            <person name="Jeske O."/>
            <person name="Meyerdierks A."/>
            <person name="Storesund J.E."/>
            <person name="Kallscheuer N."/>
            <person name="Luecker S."/>
            <person name="Lage O.M."/>
            <person name="Pohl T."/>
            <person name="Merkel B.J."/>
            <person name="Hornburger P."/>
            <person name="Mueller R.-W."/>
            <person name="Bruemmer F."/>
            <person name="Labrenz M."/>
            <person name="Spormann A.M."/>
            <person name="Op den Camp H."/>
            <person name="Overmann J."/>
            <person name="Amann R."/>
            <person name="Jetten M.S.M."/>
            <person name="Mascher T."/>
            <person name="Medema M.H."/>
            <person name="Devos D.P."/>
            <person name="Kaster A.-K."/>
            <person name="Ovreas L."/>
            <person name="Rohde M."/>
            <person name="Galperin M.Y."/>
            <person name="Jogler C."/>
        </authorList>
    </citation>
    <scope>NUCLEOTIDE SEQUENCE [LARGE SCALE GENOMIC DNA]</scope>
    <source>
        <strain evidence="3 4">Poly30</strain>
    </source>
</reference>
<sequence>MCATRLPFRFGISTMTEAPMLTAALEVATEFGTVTGYSAELLVPKWFAKNPTTDVADDNRDLMRAAVRAHQVMRDHESPDATAFQHWMRAQMQCVEAAGEGTPRLVAMFGVALVERAMIDATCRAAGKSFHGALTEDLFRVRFGAIEKRLAGWSAADLGEPTDSVRVRHTVGLVDALEPIEVPADAHRGDDHPLSLVDDIRAYGLDCFKLKVSGNEVADLARLEMIASLTPPGASFTIDGNEQYPEPGALADVLDELEERGHADAILGGLLAIEQPVARARTFDPEAAEGIARLRSRAPVIIDEADADLGAYPRARELGYGGVSMKACKGVFRALLNRARIEADGEGLQSAEDLTNLPVLPLHQDLAVVASLGLPHVERNGHHYFRGQSHLSAVEREHLAQHHASLYQRTADGDLWLDIQDGRLDLRSLQRSSETVREGEGRTTAGFGYDGPIDMENGTAPQL</sequence>
<keyword evidence="4" id="KW-1185">Reference proteome</keyword>
<evidence type="ECO:0000256" key="1">
    <source>
        <dbReference type="SAM" id="MobiDB-lite"/>
    </source>
</evidence>
<protein>
    <recommendedName>
        <fullName evidence="2">Mandelate racemase/muconate lactonizing enzyme C-terminal domain-containing protein</fullName>
    </recommendedName>
</protein>
<dbReference type="SMART" id="SM00922">
    <property type="entry name" value="MR_MLE"/>
    <property type="match status" value="1"/>
</dbReference>
<name>A0A518EPD9_9BACT</name>
<dbReference type="Proteomes" id="UP000320390">
    <property type="component" value="Chromosome"/>
</dbReference>
<dbReference type="Gene3D" id="3.20.20.120">
    <property type="entry name" value="Enolase-like C-terminal domain"/>
    <property type="match status" value="1"/>
</dbReference>
<dbReference type="InterPro" id="IPR013342">
    <property type="entry name" value="Mandelate_racemase_C"/>
</dbReference>